<dbReference type="Pfam" id="PF13472">
    <property type="entry name" value="Lipase_GDSL_2"/>
    <property type="match status" value="1"/>
</dbReference>
<dbReference type="InterPro" id="IPR036514">
    <property type="entry name" value="SGNH_hydro_sf"/>
</dbReference>
<dbReference type="GO" id="GO:0016788">
    <property type="term" value="F:hydrolase activity, acting on ester bonds"/>
    <property type="evidence" value="ECO:0007669"/>
    <property type="project" value="UniProtKB-ARBA"/>
</dbReference>
<evidence type="ECO:0000256" key="1">
    <source>
        <dbReference type="SAM" id="MobiDB-lite"/>
    </source>
</evidence>
<dbReference type="PANTHER" id="PTHR43784">
    <property type="entry name" value="GDSL-LIKE LIPASE/ACYLHYDROLASE, PUTATIVE (AFU_ORTHOLOGUE AFUA_2G00820)-RELATED"/>
    <property type="match status" value="1"/>
</dbReference>
<accession>A0A0F7KRM2</accession>
<evidence type="ECO:0000256" key="2">
    <source>
        <dbReference type="SAM" id="SignalP"/>
    </source>
</evidence>
<dbReference type="GO" id="GO:0008233">
    <property type="term" value="F:peptidase activity"/>
    <property type="evidence" value="ECO:0007669"/>
    <property type="project" value="UniProtKB-KW"/>
</dbReference>
<feature type="compositionally biased region" description="Pro residues" evidence="1">
    <location>
        <begin position="53"/>
        <end position="62"/>
    </location>
</feature>
<dbReference type="AlphaFoldDB" id="A0A0F7KRM2"/>
<keyword evidence="2" id="KW-0732">Signal</keyword>
<dbReference type="Gene3D" id="3.40.50.1110">
    <property type="entry name" value="SGNH hydrolase"/>
    <property type="match status" value="1"/>
</dbReference>
<dbReference type="GO" id="GO:0006508">
    <property type="term" value="P:proteolysis"/>
    <property type="evidence" value="ECO:0007669"/>
    <property type="project" value="UniProtKB-KW"/>
</dbReference>
<dbReference type="PANTHER" id="PTHR43784:SF2">
    <property type="entry name" value="GDSL-LIKE LIPASE_ACYLHYDROLASE, PUTATIVE (AFU_ORTHOLOGUE AFUA_2G00820)-RELATED"/>
    <property type="match status" value="1"/>
</dbReference>
<dbReference type="CDD" id="cd01830">
    <property type="entry name" value="XynE_like"/>
    <property type="match status" value="1"/>
</dbReference>
<dbReference type="Proteomes" id="UP000034392">
    <property type="component" value="Chromosome"/>
</dbReference>
<dbReference type="InterPro" id="IPR053140">
    <property type="entry name" value="GDSL_Rv0518-like"/>
</dbReference>
<proteinExistence type="predicted"/>
<evidence type="ECO:0000313" key="4">
    <source>
        <dbReference type="Proteomes" id="UP000034392"/>
    </source>
</evidence>
<feature type="compositionally biased region" description="Pro residues" evidence="1">
    <location>
        <begin position="36"/>
        <end position="46"/>
    </location>
</feature>
<protein>
    <submittedName>
        <fullName evidence="3">Multifunctional acyl-CoA thioesterase I and protease I and lysophospholipase L1</fullName>
    </submittedName>
</protein>
<feature type="region of interest" description="Disordered" evidence="1">
    <location>
        <begin position="34"/>
        <end position="62"/>
    </location>
</feature>
<organism evidence="3 4">
    <name type="scientific">Croceibacterium atlanticum</name>
    <dbReference type="NCBI Taxonomy" id="1267766"/>
    <lineage>
        <taxon>Bacteria</taxon>
        <taxon>Pseudomonadati</taxon>
        <taxon>Pseudomonadota</taxon>
        <taxon>Alphaproteobacteria</taxon>
        <taxon>Sphingomonadales</taxon>
        <taxon>Erythrobacteraceae</taxon>
        <taxon>Croceibacterium</taxon>
    </lineage>
</organism>
<dbReference type="OrthoDB" id="1828825at2"/>
<dbReference type="STRING" id="1267766.WYH_00337"/>
<keyword evidence="3" id="KW-0378">Hydrolase</keyword>
<keyword evidence="3" id="KW-0645">Protease</keyword>
<dbReference type="EMBL" id="CP011452">
    <property type="protein sequence ID" value="AKH41400.1"/>
    <property type="molecule type" value="Genomic_DNA"/>
</dbReference>
<dbReference type="PATRIC" id="fig|1267766.3.peg.345"/>
<feature type="chain" id="PRO_5043489661" evidence="2">
    <location>
        <begin position="24"/>
        <end position="434"/>
    </location>
</feature>
<sequence length="434" mass="45750">MHFPRSAAVFILLAAAFSSPVSAQDRWIESWGTPLPLAPAPPPPFEAPSGEDAPPPPVPSPFEPYPASFDNQTIRMIVRTSAGGDRFRLEFANAQGGEAVTLASVHAALSAGGSALVPGTSRKVTFGGEDELILHPGAKAVSDPVELALPALAEVAISIHLPHTTTANTVDPLALMPTYVVDGDRAAAERMDDAQITGSYFWLKGLSVPARQDAATIVALGDSITEGYATTAGAHASWPALLAERLQKDPELSGWGVVNAGISGNRVLRTGAGDAAIARFGDDVIGRPGVKWVIILEGINDINMSIMPGMAESQATTAEEIIAGLDQLVARAHLHGIKVAGGTILPTRGLPFYSAEGEAMRRTVNDWIRNSGRFDAVIDFDAATRDRDDPLRLLPEIDPGDHVHPNDRGNMLMANAIDLGIFKLDQQDGIAPGN</sequence>
<reference evidence="3" key="1">
    <citation type="submission" date="2015-05" db="EMBL/GenBank/DDBJ databases">
        <title>The complete genome of Altererythrobacter atlanticus strain 26DY36.</title>
        <authorList>
            <person name="Wu Y.-H."/>
            <person name="Cheng H."/>
            <person name="Wu X.-W."/>
        </authorList>
    </citation>
    <scope>NUCLEOTIDE SEQUENCE [LARGE SCALE GENOMIC DNA]</scope>
    <source>
        <strain evidence="3">26DY36</strain>
    </source>
</reference>
<dbReference type="RefSeq" id="WP_082347745.1">
    <property type="nucleotide sequence ID" value="NZ_CP011452.2"/>
</dbReference>
<gene>
    <name evidence="3" type="ORF">WYH_00337</name>
</gene>
<name>A0A0F7KRM2_9SPHN</name>
<dbReference type="KEGG" id="aay:WYH_00337"/>
<dbReference type="InterPro" id="IPR013830">
    <property type="entry name" value="SGNH_hydro"/>
</dbReference>
<keyword evidence="4" id="KW-1185">Reference proteome</keyword>
<dbReference type="SUPFAM" id="SSF52266">
    <property type="entry name" value="SGNH hydrolase"/>
    <property type="match status" value="1"/>
</dbReference>
<evidence type="ECO:0000313" key="3">
    <source>
        <dbReference type="EMBL" id="AKH41400.1"/>
    </source>
</evidence>
<feature type="signal peptide" evidence="2">
    <location>
        <begin position="1"/>
        <end position="23"/>
    </location>
</feature>